<proteinExistence type="predicted"/>
<organism evidence="2 3">
    <name type="scientific">Haemaphysalis longicornis</name>
    <name type="common">Bush tick</name>
    <dbReference type="NCBI Taxonomy" id="44386"/>
    <lineage>
        <taxon>Eukaryota</taxon>
        <taxon>Metazoa</taxon>
        <taxon>Ecdysozoa</taxon>
        <taxon>Arthropoda</taxon>
        <taxon>Chelicerata</taxon>
        <taxon>Arachnida</taxon>
        <taxon>Acari</taxon>
        <taxon>Parasitiformes</taxon>
        <taxon>Ixodida</taxon>
        <taxon>Ixodoidea</taxon>
        <taxon>Ixodidae</taxon>
        <taxon>Haemaphysalinae</taxon>
        <taxon>Haemaphysalis</taxon>
    </lineage>
</organism>
<name>A0A9J6GUZ8_HAELO</name>
<evidence type="ECO:0000313" key="2">
    <source>
        <dbReference type="EMBL" id="KAH9379285.1"/>
    </source>
</evidence>
<dbReference type="Proteomes" id="UP000821853">
    <property type="component" value="Unassembled WGS sequence"/>
</dbReference>
<dbReference type="VEuPathDB" id="VectorBase:HLOH_045858"/>
<dbReference type="OrthoDB" id="8948150at2759"/>
<sequence>MHTYELWVMGKSCFVPRCSTGYKYCRENISLFSAPKDEGKLNVWRLAVPRKDRLLQPTDYVSSDGHPPRRTGFTGTASWPRSPKPTKQGITTIHACRSRHHHRSLRLPVHRGD</sequence>
<evidence type="ECO:0000313" key="3">
    <source>
        <dbReference type="Proteomes" id="UP000821853"/>
    </source>
</evidence>
<comment type="caution">
    <text evidence="2">The sequence shown here is derived from an EMBL/GenBank/DDBJ whole genome shotgun (WGS) entry which is preliminary data.</text>
</comment>
<dbReference type="AlphaFoldDB" id="A0A9J6GUZ8"/>
<feature type="region of interest" description="Disordered" evidence="1">
    <location>
        <begin position="57"/>
        <end position="88"/>
    </location>
</feature>
<reference evidence="2 3" key="1">
    <citation type="journal article" date="2020" name="Cell">
        <title>Large-Scale Comparative Analyses of Tick Genomes Elucidate Their Genetic Diversity and Vector Capacities.</title>
        <authorList>
            <consortium name="Tick Genome and Microbiome Consortium (TIGMIC)"/>
            <person name="Jia N."/>
            <person name="Wang J."/>
            <person name="Shi W."/>
            <person name="Du L."/>
            <person name="Sun Y."/>
            <person name="Zhan W."/>
            <person name="Jiang J.F."/>
            <person name="Wang Q."/>
            <person name="Zhang B."/>
            <person name="Ji P."/>
            <person name="Bell-Sakyi L."/>
            <person name="Cui X.M."/>
            <person name="Yuan T.T."/>
            <person name="Jiang B.G."/>
            <person name="Yang W.F."/>
            <person name="Lam T.T."/>
            <person name="Chang Q.C."/>
            <person name="Ding S.J."/>
            <person name="Wang X.J."/>
            <person name="Zhu J.G."/>
            <person name="Ruan X.D."/>
            <person name="Zhao L."/>
            <person name="Wei J.T."/>
            <person name="Ye R.Z."/>
            <person name="Que T.C."/>
            <person name="Du C.H."/>
            <person name="Zhou Y.H."/>
            <person name="Cheng J.X."/>
            <person name="Dai P.F."/>
            <person name="Guo W.B."/>
            <person name="Han X.H."/>
            <person name="Huang E.J."/>
            <person name="Li L.F."/>
            <person name="Wei W."/>
            <person name="Gao Y.C."/>
            <person name="Liu J.Z."/>
            <person name="Shao H.Z."/>
            <person name="Wang X."/>
            <person name="Wang C.C."/>
            <person name="Yang T.C."/>
            <person name="Huo Q.B."/>
            <person name="Li W."/>
            <person name="Chen H.Y."/>
            <person name="Chen S.E."/>
            <person name="Zhou L.G."/>
            <person name="Ni X.B."/>
            <person name="Tian J.H."/>
            <person name="Sheng Y."/>
            <person name="Liu T."/>
            <person name="Pan Y.S."/>
            <person name="Xia L.Y."/>
            <person name="Li J."/>
            <person name="Zhao F."/>
            <person name="Cao W.C."/>
        </authorList>
    </citation>
    <scope>NUCLEOTIDE SEQUENCE [LARGE SCALE GENOMIC DNA]</scope>
    <source>
        <strain evidence="2">HaeL-2018</strain>
    </source>
</reference>
<protein>
    <submittedName>
        <fullName evidence="2">Uncharacterized protein</fullName>
    </submittedName>
</protein>
<dbReference type="EMBL" id="JABSTR010000009">
    <property type="protein sequence ID" value="KAH9379285.1"/>
    <property type="molecule type" value="Genomic_DNA"/>
</dbReference>
<gene>
    <name evidence="2" type="ORF">HPB48_000761</name>
</gene>
<keyword evidence="3" id="KW-1185">Reference proteome</keyword>
<dbReference type="SUPFAM" id="SSF57716">
    <property type="entry name" value="Glucocorticoid receptor-like (DNA-binding domain)"/>
    <property type="match status" value="1"/>
</dbReference>
<accession>A0A9J6GUZ8</accession>
<evidence type="ECO:0000256" key="1">
    <source>
        <dbReference type="SAM" id="MobiDB-lite"/>
    </source>
</evidence>